<keyword evidence="4" id="KW-0698">rRNA processing</keyword>
<dbReference type="SUPFAM" id="SSF144210">
    <property type="entry name" value="Nop10-like SnoRNP"/>
    <property type="match status" value="1"/>
</dbReference>
<comment type="caution">
    <text evidence="9">The sequence shown here is derived from an EMBL/GenBank/DDBJ whole genome shotgun (WGS) entry which is preliminary data.</text>
</comment>
<evidence type="ECO:0000256" key="5">
    <source>
        <dbReference type="ARBA" id="ARBA00023274"/>
    </source>
</evidence>
<evidence type="ECO:0000256" key="8">
    <source>
        <dbReference type="ARBA" id="ARBA00032266"/>
    </source>
</evidence>
<evidence type="ECO:0000256" key="1">
    <source>
        <dbReference type="ARBA" id="ARBA00009462"/>
    </source>
</evidence>
<dbReference type="GO" id="GO:1904874">
    <property type="term" value="P:positive regulation of telomerase RNA localization to Cajal body"/>
    <property type="evidence" value="ECO:0007669"/>
    <property type="project" value="TreeGrafter"/>
</dbReference>
<evidence type="ECO:0000256" key="6">
    <source>
        <dbReference type="ARBA" id="ARBA00030185"/>
    </source>
</evidence>
<dbReference type="InterPro" id="IPR007264">
    <property type="entry name" value="H/ACA_rnp_Nop10"/>
</dbReference>
<dbReference type="PANTHER" id="PTHR13305:SF0">
    <property type="entry name" value="H_ACA RIBONUCLEOPROTEIN COMPLEX SUBUNIT 3"/>
    <property type="match status" value="1"/>
</dbReference>
<organism evidence="9 10">
    <name type="scientific">Wallemia ichthyophaga</name>
    <dbReference type="NCBI Taxonomy" id="245174"/>
    <lineage>
        <taxon>Eukaryota</taxon>
        <taxon>Fungi</taxon>
        <taxon>Dikarya</taxon>
        <taxon>Basidiomycota</taxon>
        <taxon>Wallemiomycotina</taxon>
        <taxon>Wallemiomycetes</taxon>
        <taxon>Wallemiales</taxon>
        <taxon>Wallemiaceae</taxon>
        <taxon>Wallemia</taxon>
    </lineage>
</organism>
<evidence type="ECO:0000256" key="7">
    <source>
        <dbReference type="ARBA" id="ARBA00031779"/>
    </source>
</evidence>
<keyword evidence="5" id="KW-0687">Ribonucleoprotein</keyword>
<dbReference type="OrthoDB" id="13807at2759"/>
<gene>
    <name evidence="9" type="ORF">E3P90_00010</name>
</gene>
<sequence length="81" mass="9397">MHLMFTTNDEGKRVYSLKVCPVLLVYPQSNIFTQKMTTSGKITKSAHPARFSPDDKFSRHRVTIKKRYGILPTQLPRNRAF</sequence>
<dbReference type="Gene3D" id="2.20.28.40">
    <property type="entry name" value="H/ACA ribonucleoprotein complex, subunit Nop10"/>
    <property type="match status" value="1"/>
</dbReference>
<evidence type="ECO:0000256" key="4">
    <source>
        <dbReference type="ARBA" id="ARBA00022552"/>
    </source>
</evidence>
<proteinExistence type="inferred from homology"/>
<keyword evidence="3" id="KW-0690">Ribosome biogenesis</keyword>
<dbReference type="InterPro" id="IPR036756">
    <property type="entry name" value="H/ACA_rnp_Nop10_sf"/>
</dbReference>
<reference evidence="9 10" key="1">
    <citation type="submission" date="2019-03" db="EMBL/GenBank/DDBJ databases">
        <title>Sequencing 23 genomes of Wallemia ichthyophaga.</title>
        <authorList>
            <person name="Gostincar C."/>
        </authorList>
    </citation>
    <scope>NUCLEOTIDE SEQUENCE [LARGE SCALE GENOMIC DNA]</scope>
    <source>
        <strain evidence="9 10">EXF-8621</strain>
    </source>
</reference>
<protein>
    <recommendedName>
        <fullName evidence="2">H/ACA ribonucleoprotein complex subunit NOP10</fullName>
    </recommendedName>
    <alternativeName>
        <fullName evidence="6">Nucleolar protein 10</fullName>
    </alternativeName>
    <alternativeName>
        <fullName evidence="7">Nucleolar protein family A member 3</fullName>
    </alternativeName>
    <alternativeName>
        <fullName evidence="8">snoRNP protein NOP10</fullName>
    </alternativeName>
</protein>
<dbReference type="PANTHER" id="PTHR13305">
    <property type="entry name" value="RIBOSOME BIOGENESIS PROTEIN NOP10"/>
    <property type="match status" value="1"/>
</dbReference>
<dbReference type="Gene3D" id="4.10.80.300">
    <property type="match status" value="1"/>
</dbReference>
<dbReference type="AlphaFoldDB" id="A0A4T0JVP7"/>
<dbReference type="GO" id="GO:0070034">
    <property type="term" value="F:telomerase RNA binding"/>
    <property type="evidence" value="ECO:0007669"/>
    <property type="project" value="TreeGrafter"/>
</dbReference>
<dbReference type="Proteomes" id="UP000306954">
    <property type="component" value="Unassembled WGS sequence"/>
</dbReference>
<accession>A0A4T0JVP7</accession>
<dbReference type="EMBL" id="SPOF01000001">
    <property type="protein sequence ID" value="TIB17366.1"/>
    <property type="molecule type" value="Genomic_DNA"/>
</dbReference>
<dbReference type="GO" id="GO:0031118">
    <property type="term" value="P:rRNA pseudouridine synthesis"/>
    <property type="evidence" value="ECO:0007669"/>
    <property type="project" value="TreeGrafter"/>
</dbReference>
<name>A0A4T0JVP7_WALIC</name>
<evidence type="ECO:0000313" key="10">
    <source>
        <dbReference type="Proteomes" id="UP000306954"/>
    </source>
</evidence>
<evidence type="ECO:0000256" key="3">
    <source>
        <dbReference type="ARBA" id="ARBA00022517"/>
    </source>
</evidence>
<dbReference type="GO" id="GO:0031120">
    <property type="term" value="P:snRNA pseudouridine synthesis"/>
    <property type="evidence" value="ECO:0007669"/>
    <property type="project" value="TreeGrafter"/>
</dbReference>
<dbReference type="GO" id="GO:0030515">
    <property type="term" value="F:snoRNA binding"/>
    <property type="evidence" value="ECO:0007669"/>
    <property type="project" value="InterPro"/>
</dbReference>
<evidence type="ECO:0000256" key="2">
    <source>
        <dbReference type="ARBA" id="ARBA00021838"/>
    </source>
</evidence>
<evidence type="ECO:0000313" key="9">
    <source>
        <dbReference type="EMBL" id="TIB17366.1"/>
    </source>
</evidence>
<dbReference type="GO" id="GO:0031429">
    <property type="term" value="C:box H/ACA snoRNP complex"/>
    <property type="evidence" value="ECO:0007669"/>
    <property type="project" value="TreeGrafter"/>
</dbReference>
<dbReference type="Pfam" id="PF04135">
    <property type="entry name" value="Nop10p"/>
    <property type="match status" value="1"/>
</dbReference>
<comment type="similarity">
    <text evidence="1">Belongs to the NOP10 family.</text>
</comment>